<dbReference type="EMBL" id="LIAE01010588">
    <property type="protein sequence ID" value="PAV58332.1"/>
    <property type="molecule type" value="Genomic_DNA"/>
</dbReference>
<reference evidence="1 2" key="1">
    <citation type="journal article" date="2017" name="Curr. Biol.">
        <title>Genome architecture and evolution of a unichromosomal asexual nematode.</title>
        <authorList>
            <person name="Fradin H."/>
            <person name="Zegar C."/>
            <person name="Gutwein M."/>
            <person name="Lucas J."/>
            <person name="Kovtun M."/>
            <person name="Corcoran D."/>
            <person name="Baugh L.R."/>
            <person name="Kiontke K."/>
            <person name="Gunsalus K."/>
            <person name="Fitch D.H."/>
            <person name="Piano F."/>
        </authorList>
    </citation>
    <scope>NUCLEOTIDE SEQUENCE [LARGE SCALE GENOMIC DNA]</scope>
    <source>
        <strain evidence="1">PF1309</strain>
    </source>
</reference>
<evidence type="ECO:0000313" key="1">
    <source>
        <dbReference type="EMBL" id="PAV58332.1"/>
    </source>
</evidence>
<organism evidence="1 2">
    <name type="scientific">Diploscapter pachys</name>
    <dbReference type="NCBI Taxonomy" id="2018661"/>
    <lineage>
        <taxon>Eukaryota</taxon>
        <taxon>Metazoa</taxon>
        <taxon>Ecdysozoa</taxon>
        <taxon>Nematoda</taxon>
        <taxon>Chromadorea</taxon>
        <taxon>Rhabditida</taxon>
        <taxon>Rhabditina</taxon>
        <taxon>Rhabditomorpha</taxon>
        <taxon>Rhabditoidea</taxon>
        <taxon>Rhabditidae</taxon>
        <taxon>Diploscapter</taxon>
    </lineage>
</organism>
<protein>
    <submittedName>
        <fullName evidence="1">Uncharacterized protein</fullName>
    </submittedName>
</protein>
<accession>A0A2A2J9Z7</accession>
<name>A0A2A2J9Z7_9BILA</name>
<dbReference type="Proteomes" id="UP000218231">
    <property type="component" value="Unassembled WGS sequence"/>
</dbReference>
<keyword evidence="2" id="KW-1185">Reference proteome</keyword>
<gene>
    <name evidence="1" type="ORF">WR25_14722</name>
</gene>
<proteinExistence type="predicted"/>
<dbReference type="AlphaFoldDB" id="A0A2A2J9Z7"/>
<comment type="caution">
    <text evidence="1">The sequence shown here is derived from an EMBL/GenBank/DDBJ whole genome shotgun (WGS) entry which is preliminary data.</text>
</comment>
<evidence type="ECO:0000313" key="2">
    <source>
        <dbReference type="Proteomes" id="UP000218231"/>
    </source>
</evidence>
<sequence length="227" mass="25349">MQRVQSGGRVLRGENEEKGGVLGILDFEIHLCKSNNSDSSSDLSENVELLLTAGLGLECEDGQRVVVLVALAAAQPRPRTLQIQRYFASAWSLLAPSVALTKGIVERISRPRRARSKSRNVWNFTLDRPREHFRQTKISYKGSYSFTLCKLTLRMKATISTHPWSGVTLALTCGCASFPPFLLPFSVLHFPLLDLRPTDCVCLPPICLRRATINCRSTSTREFSLQK</sequence>